<dbReference type="InterPro" id="IPR011659">
    <property type="entry name" value="WD40"/>
</dbReference>
<dbReference type="Pfam" id="PF07676">
    <property type="entry name" value="PD40"/>
    <property type="match status" value="4"/>
</dbReference>
<gene>
    <name evidence="3" type="ORF">GN331_05375</name>
</gene>
<dbReference type="Proteomes" id="UP000479692">
    <property type="component" value="Unassembled WGS sequence"/>
</dbReference>
<dbReference type="NCBIfam" id="NF038032">
    <property type="entry name" value="CehA_McbA_metalo"/>
    <property type="match status" value="1"/>
</dbReference>
<dbReference type="InterPro" id="IPR011042">
    <property type="entry name" value="6-blade_b-propeller_TolB-like"/>
</dbReference>
<comment type="caution">
    <text evidence="3">The sequence shown here is derived from an EMBL/GenBank/DDBJ whole genome shotgun (WGS) entry which is preliminary data.</text>
</comment>
<keyword evidence="2" id="KW-0732">Signal</keyword>
<feature type="signal peptide" evidence="2">
    <location>
        <begin position="1"/>
        <end position="18"/>
    </location>
</feature>
<dbReference type="EMBL" id="WOXT01000001">
    <property type="protein sequence ID" value="MUV13636.1"/>
    <property type="molecule type" value="Genomic_DNA"/>
</dbReference>
<sequence length="835" mass="91641">MARTACIVALLASAVAAASGREPVLKQVDLPHNYYWRELYLPQLTTGPSGVSFMPDNETLVYSMGGSLWRQRIGDDEAVELTHAKGAYDHQPDVARDGRSVVFTRYDGGGLELWRLDLASGKTQALTQGGAVNVEPRLSPDGRRIAWVSTQGTGHFNLFIADIDADGLHNAHPLLGERKSKLDRYYYSAFDHAINPSWSPDGKSLLYVGNPEIAWGTGDLSIVSVDAPAQRRKLLSEETSWSARPDFAPDGKRIVFSSYHGRQTHQLWLTNVQGAAPLPLTFGETERRNARWSPDGKRIAYIGNAGADGNTQLVVMEPLGGASRVVEAKRLRTLSPTARLTLDIRDAGGKPVPARVSVQGSDGRAHAARNAWMHADDGFDRAKLATEGHYFHCASPCTLDVPAGETQIVVQRGFANDLWQRRIDVAAGRETTVGVSLVAHPFPPEFGDWISADLHVHMNYGGHYRNTPEHLAWQAQAEDLDLVENLIVNKEERIPDIAWFGTPGIGTRPRISHAQEFHTSFWGHLGLLNLRENFVAPDFSAYRHTALASPWPHNGVIADLAHAQQGLVGYVHPFDTVPDPVNDASLTHQLPADVAHGKVDYMEVVGFSDHKATASVWYRLMNLGYRIPAGAGSDTMANYASLRGPVGMNRVFLDTQGRLDDASVFAALKAGRGFASNGPMLGLLVDDHKPGDTIAAGRRVKVRIALHSPVPVDHLELVANGEVIHRFDLRGDRTRMWGTGEIDLPKGGWLLLRAWNDDANPLLLDLYPYATTNPVWLEGPTPDAHADAAYFVAWLDRVIEATAARDDYNDATEKEATLAYLREAQSLIRKRAGDK</sequence>
<feature type="chain" id="PRO_5028963777" evidence="2">
    <location>
        <begin position="19"/>
        <end position="835"/>
    </location>
</feature>
<dbReference type="SUPFAM" id="SSF89550">
    <property type="entry name" value="PHP domain-like"/>
    <property type="match status" value="1"/>
</dbReference>
<dbReference type="RefSeq" id="WP_156640819.1">
    <property type="nucleotide sequence ID" value="NZ_WOXT01000001.1"/>
</dbReference>
<comment type="similarity">
    <text evidence="1">Belongs to the TolB family.</text>
</comment>
<accession>A0A7C9HLK5</accession>
<evidence type="ECO:0000256" key="1">
    <source>
        <dbReference type="ARBA" id="ARBA00009820"/>
    </source>
</evidence>
<dbReference type="SUPFAM" id="SSF82171">
    <property type="entry name" value="DPP6 N-terminal domain-like"/>
    <property type="match status" value="1"/>
</dbReference>
<dbReference type="Gene3D" id="3.20.20.140">
    <property type="entry name" value="Metal-dependent hydrolases"/>
    <property type="match status" value="1"/>
</dbReference>
<proteinExistence type="inferred from homology"/>
<dbReference type="PANTHER" id="PTHR36842">
    <property type="entry name" value="PROTEIN TOLB HOMOLOG"/>
    <property type="match status" value="1"/>
</dbReference>
<reference evidence="3 4" key="1">
    <citation type="submission" date="2019-12" db="EMBL/GenBank/DDBJ databases">
        <authorList>
            <person name="Xu J."/>
        </authorList>
    </citation>
    <scope>NUCLEOTIDE SEQUENCE [LARGE SCALE GENOMIC DNA]</scope>
    <source>
        <strain evidence="3 4">HX-5-24</strain>
    </source>
</reference>
<evidence type="ECO:0000313" key="3">
    <source>
        <dbReference type="EMBL" id="MUV13636.1"/>
    </source>
</evidence>
<protein>
    <submittedName>
        <fullName evidence="3">Uncharacterized protein</fullName>
    </submittedName>
</protein>
<evidence type="ECO:0000313" key="4">
    <source>
        <dbReference type="Proteomes" id="UP000479692"/>
    </source>
</evidence>
<dbReference type="PANTHER" id="PTHR36842:SF1">
    <property type="entry name" value="PROTEIN TOLB"/>
    <property type="match status" value="1"/>
</dbReference>
<dbReference type="Gene3D" id="2.120.10.30">
    <property type="entry name" value="TolB, C-terminal domain"/>
    <property type="match status" value="2"/>
</dbReference>
<organism evidence="3 4">
    <name type="scientific">Noviluteimonas gilva</name>
    <dbReference type="NCBI Taxonomy" id="2682097"/>
    <lineage>
        <taxon>Bacteria</taxon>
        <taxon>Pseudomonadati</taxon>
        <taxon>Pseudomonadota</taxon>
        <taxon>Gammaproteobacteria</taxon>
        <taxon>Lysobacterales</taxon>
        <taxon>Lysobacteraceae</taxon>
        <taxon>Noviluteimonas</taxon>
    </lineage>
</organism>
<name>A0A7C9HLK5_9GAMM</name>
<dbReference type="InterPro" id="IPR016195">
    <property type="entry name" value="Pol/histidinol_Pase-like"/>
</dbReference>
<evidence type="ECO:0000256" key="2">
    <source>
        <dbReference type="SAM" id="SignalP"/>
    </source>
</evidence>
<keyword evidence="4" id="KW-1185">Reference proteome</keyword>
<dbReference type="AlphaFoldDB" id="A0A7C9HLK5"/>